<dbReference type="EMBL" id="JAVRFG010000041">
    <property type="protein sequence ID" value="MDT0493989.1"/>
    <property type="molecule type" value="Genomic_DNA"/>
</dbReference>
<name>A0ABU2W9K7_9ACTN</name>
<protein>
    <submittedName>
        <fullName evidence="2">Uncharacterized protein</fullName>
    </submittedName>
</protein>
<accession>A0ABU2W9K7</accession>
<dbReference type="RefSeq" id="WP_311604634.1">
    <property type="nucleotide sequence ID" value="NZ_JAVRFG010000041.1"/>
</dbReference>
<comment type="caution">
    <text evidence="2">The sequence shown here is derived from an EMBL/GenBank/DDBJ whole genome shotgun (WGS) entry which is preliminary data.</text>
</comment>
<evidence type="ECO:0000313" key="2">
    <source>
        <dbReference type="EMBL" id="MDT0493989.1"/>
    </source>
</evidence>
<sequence length="76" mass="8426">MTTASLPRKSSRPEAGAQDTAPLQHHGLFLEPRFAPGLTSPDEDDEELDAAYDALPAPTTSAREPERATNRRQRRR</sequence>
<feature type="region of interest" description="Disordered" evidence="1">
    <location>
        <begin position="1"/>
        <end position="76"/>
    </location>
</feature>
<organism evidence="2 3">
    <name type="scientific">Streptomyces stephensoniae</name>
    <dbReference type="NCBI Taxonomy" id="3375367"/>
    <lineage>
        <taxon>Bacteria</taxon>
        <taxon>Bacillati</taxon>
        <taxon>Actinomycetota</taxon>
        <taxon>Actinomycetes</taxon>
        <taxon>Kitasatosporales</taxon>
        <taxon>Streptomycetaceae</taxon>
        <taxon>Streptomyces</taxon>
    </lineage>
</organism>
<proteinExistence type="predicted"/>
<dbReference type="Proteomes" id="UP001180556">
    <property type="component" value="Unassembled WGS sequence"/>
</dbReference>
<evidence type="ECO:0000256" key="1">
    <source>
        <dbReference type="SAM" id="MobiDB-lite"/>
    </source>
</evidence>
<keyword evidence="3" id="KW-1185">Reference proteome</keyword>
<feature type="compositionally biased region" description="Acidic residues" evidence="1">
    <location>
        <begin position="41"/>
        <end position="50"/>
    </location>
</feature>
<gene>
    <name evidence="2" type="ORF">RM717_26140</name>
</gene>
<reference evidence="3" key="1">
    <citation type="submission" date="2023-07" db="EMBL/GenBank/DDBJ databases">
        <title>30 novel species of actinomycetes from the DSMZ collection.</title>
        <authorList>
            <person name="Nouioui I."/>
        </authorList>
    </citation>
    <scope>NUCLEOTIDE SEQUENCE [LARGE SCALE GENOMIC DNA]</scope>
    <source>
        <strain evidence="3">DSM 40932</strain>
    </source>
</reference>
<evidence type="ECO:0000313" key="3">
    <source>
        <dbReference type="Proteomes" id="UP001180556"/>
    </source>
</evidence>